<dbReference type="CDD" id="cd06222">
    <property type="entry name" value="RNase_H_like"/>
    <property type="match status" value="1"/>
</dbReference>
<evidence type="ECO:0000313" key="3">
    <source>
        <dbReference type="Proteomes" id="UP001281410"/>
    </source>
</evidence>
<dbReference type="GO" id="GO:0004523">
    <property type="term" value="F:RNA-DNA hybrid ribonuclease activity"/>
    <property type="evidence" value="ECO:0007669"/>
    <property type="project" value="InterPro"/>
</dbReference>
<dbReference type="GO" id="GO:0003676">
    <property type="term" value="F:nucleic acid binding"/>
    <property type="evidence" value="ECO:0007669"/>
    <property type="project" value="InterPro"/>
</dbReference>
<dbReference type="InterPro" id="IPR036397">
    <property type="entry name" value="RNaseH_sf"/>
</dbReference>
<proteinExistence type="predicted"/>
<sequence>MKSQKEKVWIRPTGFGLKFNVVGSARENPGNAGIGGVLRDNLGNVLGLFADHVGILDSNSAEILAIHRGVSLCAQTDSLVGNEIDIISDSKVAVSWENSKGLGSLKYVNLIYDI</sequence>
<dbReference type="Gene3D" id="3.30.420.10">
    <property type="entry name" value="Ribonuclease H-like superfamily/Ribonuclease H"/>
    <property type="match status" value="1"/>
</dbReference>
<feature type="domain" description="RNase H type-1" evidence="1">
    <location>
        <begin position="20"/>
        <end position="102"/>
    </location>
</feature>
<dbReference type="InterPro" id="IPR044730">
    <property type="entry name" value="RNase_H-like_dom_plant"/>
</dbReference>
<dbReference type="PANTHER" id="PTHR33033:SF109">
    <property type="entry name" value="PROTEIN, PUTATIVE-RELATED"/>
    <property type="match status" value="1"/>
</dbReference>
<dbReference type="InterPro" id="IPR002156">
    <property type="entry name" value="RNaseH_domain"/>
</dbReference>
<gene>
    <name evidence="2" type="ORF">Dsin_003388</name>
</gene>
<name>A0AAE0B910_9ROSI</name>
<protein>
    <recommendedName>
        <fullName evidence="1">RNase H type-1 domain-containing protein</fullName>
    </recommendedName>
</protein>
<dbReference type="Proteomes" id="UP001281410">
    <property type="component" value="Unassembled WGS sequence"/>
</dbReference>
<dbReference type="InterPro" id="IPR012337">
    <property type="entry name" value="RNaseH-like_sf"/>
</dbReference>
<evidence type="ECO:0000313" key="2">
    <source>
        <dbReference type="EMBL" id="KAK3231507.1"/>
    </source>
</evidence>
<organism evidence="2 3">
    <name type="scientific">Dipteronia sinensis</name>
    <dbReference type="NCBI Taxonomy" id="43782"/>
    <lineage>
        <taxon>Eukaryota</taxon>
        <taxon>Viridiplantae</taxon>
        <taxon>Streptophyta</taxon>
        <taxon>Embryophyta</taxon>
        <taxon>Tracheophyta</taxon>
        <taxon>Spermatophyta</taxon>
        <taxon>Magnoliopsida</taxon>
        <taxon>eudicotyledons</taxon>
        <taxon>Gunneridae</taxon>
        <taxon>Pentapetalae</taxon>
        <taxon>rosids</taxon>
        <taxon>malvids</taxon>
        <taxon>Sapindales</taxon>
        <taxon>Sapindaceae</taxon>
        <taxon>Hippocastanoideae</taxon>
        <taxon>Acereae</taxon>
        <taxon>Dipteronia</taxon>
    </lineage>
</organism>
<dbReference type="PANTHER" id="PTHR33033">
    <property type="entry name" value="POLYNUCLEOTIDYL TRANSFERASE, RIBONUCLEASE H-LIKE SUPERFAMILY PROTEIN-RELATED"/>
    <property type="match status" value="1"/>
</dbReference>
<accession>A0AAE0B910</accession>
<comment type="caution">
    <text evidence="2">The sequence shown here is derived from an EMBL/GenBank/DDBJ whole genome shotgun (WGS) entry which is preliminary data.</text>
</comment>
<evidence type="ECO:0000259" key="1">
    <source>
        <dbReference type="Pfam" id="PF13456"/>
    </source>
</evidence>
<dbReference type="SUPFAM" id="SSF53098">
    <property type="entry name" value="Ribonuclease H-like"/>
    <property type="match status" value="1"/>
</dbReference>
<dbReference type="AlphaFoldDB" id="A0AAE0B910"/>
<keyword evidence="3" id="KW-1185">Reference proteome</keyword>
<reference evidence="2" key="1">
    <citation type="journal article" date="2023" name="Plant J.">
        <title>Genome sequences and population genomics provide insights into the demographic history, inbreeding, and mutation load of two 'living fossil' tree species of Dipteronia.</title>
        <authorList>
            <person name="Feng Y."/>
            <person name="Comes H.P."/>
            <person name="Chen J."/>
            <person name="Zhu S."/>
            <person name="Lu R."/>
            <person name="Zhang X."/>
            <person name="Li P."/>
            <person name="Qiu J."/>
            <person name="Olsen K.M."/>
            <person name="Qiu Y."/>
        </authorList>
    </citation>
    <scope>NUCLEOTIDE SEQUENCE</scope>
    <source>
        <strain evidence="2">NBL</strain>
    </source>
</reference>
<dbReference type="Pfam" id="PF13456">
    <property type="entry name" value="RVT_3"/>
    <property type="match status" value="1"/>
</dbReference>
<dbReference type="EMBL" id="JANJYJ010000001">
    <property type="protein sequence ID" value="KAK3231507.1"/>
    <property type="molecule type" value="Genomic_DNA"/>
</dbReference>